<accession>A0A8H7Q5A8</accession>
<comment type="subcellular location">
    <subcellularLocation>
        <location evidence="1">Nucleus</location>
    </subcellularLocation>
</comment>
<dbReference type="InterPro" id="IPR019775">
    <property type="entry name" value="WD40_repeat_CS"/>
</dbReference>
<dbReference type="GO" id="GO:0048188">
    <property type="term" value="C:Set1C/COMPASS complex"/>
    <property type="evidence" value="ECO:0007669"/>
    <property type="project" value="TreeGrafter"/>
</dbReference>
<dbReference type="PANTHER" id="PTHR19861">
    <property type="entry name" value="WD40 REPEAT PROTEIN SWD2"/>
    <property type="match status" value="1"/>
</dbReference>
<evidence type="ECO:0000256" key="6">
    <source>
        <dbReference type="PROSITE-ProRule" id="PRU00221"/>
    </source>
</evidence>
<gene>
    <name evidence="7" type="ORF">INT43_002591</name>
</gene>
<dbReference type="Gene3D" id="2.130.10.10">
    <property type="entry name" value="YVTN repeat-like/Quinoprotein amine dehydrogenase"/>
    <property type="match status" value="1"/>
</dbReference>
<dbReference type="PROSITE" id="PS50082">
    <property type="entry name" value="WD_REPEATS_2"/>
    <property type="match status" value="3"/>
</dbReference>
<protein>
    <submittedName>
        <fullName evidence="7">Uncharacterized protein</fullName>
    </submittedName>
</protein>
<evidence type="ECO:0000256" key="1">
    <source>
        <dbReference type="ARBA" id="ARBA00004123"/>
    </source>
</evidence>
<keyword evidence="5" id="KW-0539">Nucleus</keyword>
<dbReference type="SUPFAM" id="SSF50978">
    <property type="entry name" value="WD40 repeat-like"/>
    <property type="match status" value="1"/>
</dbReference>
<sequence length="388" mass="43456">MFFFSSGDCIGVENPLLQYVTGKTQLCLRRVMQTQQDDASPPPLALSLSLLSTFKPAKVFKDNTRPISSISFDNTGELCVSSSSDESIHVYDCRQGKLQATLYSKKYGVHLARFTHRSSNVIYASTKEDDTLRYLSLHDNKYIRYFRGHKKKVTAIEMSPLDDLFLSASMDETVRFWDLRSSSCQVRLPIFYRMNVIDVDDECLQGLLNTSGTPTVAFDPSGLTFAVGLNSETIKMYDVKTFDKGPFATWNLADSQTAHGFFSWTSLKFTNDGKHILVTTSGNTHYLVDAFEGNIKQRFEGHIGLQTPDNGGCDVGLTPDGRFVFAGSQDGNLCLWDIENPNVDNKPIKVTRTEHTPLTCLGFNPKYTMMVTGNEELAIWQPDITMTV</sequence>
<feature type="repeat" description="WD" evidence="6">
    <location>
        <begin position="60"/>
        <end position="101"/>
    </location>
</feature>
<dbReference type="PROSITE" id="PS00678">
    <property type="entry name" value="WD_REPEATS_1"/>
    <property type="match status" value="1"/>
</dbReference>
<dbReference type="GO" id="GO:0003682">
    <property type="term" value="F:chromatin binding"/>
    <property type="evidence" value="ECO:0007669"/>
    <property type="project" value="TreeGrafter"/>
</dbReference>
<feature type="repeat" description="WD" evidence="6">
    <location>
        <begin position="146"/>
        <end position="187"/>
    </location>
</feature>
<evidence type="ECO:0000256" key="3">
    <source>
        <dbReference type="ARBA" id="ARBA00022574"/>
    </source>
</evidence>
<evidence type="ECO:0000256" key="5">
    <source>
        <dbReference type="ARBA" id="ARBA00023242"/>
    </source>
</evidence>
<dbReference type="GO" id="GO:0016070">
    <property type="term" value="P:RNA metabolic process"/>
    <property type="evidence" value="ECO:0007669"/>
    <property type="project" value="UniProtKB-ARBA"/>
</dbReference>
<dbReference type="InterPro" id="IPR036322">
    <property type="entry name" value="WD40_repeat_dom_sf"/>
</dbReference>
<dbReference type="AlphaFoldDB" id="A0A8H7Q5A8"/>
<name>A0A8H7Q5A8_MORIS</name>
<evidence type="ECO:0000256" key="4">
    <source>
        <dbReference type="ARBA" id="ARBA00022737"/>
    </source>
</evidence>
<dbReference type="InterPro" id="IPR015943">
    <property type="entry name" value="WD40/YVTN_repeat-like_dom_sf"/>
</dbReference>
<dbReference type="InterPro" id="IPR037867">
    <property type="entry name" value="Swd2/WDR82"/>
</dbReference>
<dbReference type="EMBL" id="JAEPQZ010000001">
    <property type="protein sequence ID" value="KAG2186153.1"/>
    <property type="molecule type" value="Genomic_DNA"/>
</dbReference>
<dbReference type="PROSITE" id="PS50294">
    <property type="entry name" value="WD_REPEATS_REGION"/>
    <property type="match status" value="1"/>
</dbReference>
<reference evidence="7" key="1">
    <citation type="submission" date="2020-12" db="EMBL/GenBank/DDBJ databases">
        <title>Metabolic potential, ecology and presence of endohyphal bacteria is reflected in genomic diversity of Mucoromycotina.</title>
        <authorList>
            <person name="Muszewska A."/>
            <person name="Okrasinska A."/>
            <person name="Steczkiewicz K."/>
            <person name="Drgas O."/>
            <person name="Orlowska M."/>
            <person name="Perlinska-Lenart U."/>
            <person name="Aleksandrzak-Piekarczyk T."/>
            <person name="Szatraj K."/>
            <person name="Zielenkiewicz U."/>
            <person name="Pilsyk S."/>
            <person name="Malc E."/>
            <person name="Mieczkowski P."/>
            <person name="Kruszewska J.S."/>
            <person name="Biernat P."/>
            <person name="Pawlowska J."/>
        </authorList>
    </citation>
    <scope>NUCLEOTIDE SEQUENCE</scope>
    <source>
        <strain evidence="7">WA0000067209</strain>
    </source>
</reference>
<keyword evidence="8" id="KW-1185">Reference proteome</keyword>
<dbReference type="SMART" id="SM00320">
    <property type="entry name" value="WD40"/>
    <property type="match status" value="6"/>
</dbReference>
<evidence type="ECO:0000313" key="7">
    <source>
        <dbReference type="EMBL" id="KAG2186153.1"/>
    </source>
</evidence>
<feature type="repeat" description="WD" evidence="6">
    <location>
        <begin position="315"/>
        <end position="346"/>
    </location>
</feature>
<keyword evidence="3 6" id="KW-0853">WD repeat</keyword>
<dbReference type="InterPro" id="IPR001680">
    <property type="entry name" value="WD40_rpt"/>
</dbReference>
<dbReference type="Pfam" id="PF00400">
    <property type="entry name" value="WD40"/>
    <property type="match status" value="3"/>
</dbReference>
<comment type="similarity">
    <text evidence="2">Belongs to the WD repeat SWD2 family.</text>
</comment>
<dbReference type="PANTHER" id="PTHR19861:SF0">
    <property type="entry name" value="WD REPEAT-CONTAINING PROTEIN 82"/>
    <property type="match status" value="1"/>
</dbReference>
<organism evidence="7 8">
    <name type="scientific">Mortierella isabellina</name>
    <name type="common">Filamentous fungus</name>
    <name type="synonym">Umbelopsis isabellina</name>
    <dbReference type="NCBI Taxonomy" id="91625"/>
    <lineage>
        <taxon>Eukaryota</taxon>
        <taxon>Fungi</taxon>
        <taxon>Fungi incertae sedis</taxon>
        <taxon>Mucoromycota</taxon>
        <taxon>Mucoromycotina</taxon>
        <taxon>Umbelopsidomycetes</taxon>
        <taxon>Umbelopsidales</taxon>
        <taxon>Umbelopsidaceae</taxon>
        <taxon>Umbelopsis</taxon>
    </lineage>
</organism>
<keyword evidence="4" id="KW-0677">Repeat</keyword>
<proteinExistence type="inferred from homology"/>
<dbReference type="Proteomes" id="UP000654370">
    <property type="component" value="Unassembled WGS sequence"/>
</dbReference>
<evidence type="ECO:0000313" key="8">
    <source>
        <dbReference type="Proteomes" id="UP000654370"/>
    </source>
</evidence>
<comment type="caution">
    <text evidence="7">The sequence shown here is derived from an EMBL/GenBank/DDBJ whole genome shotgun (WGS) entry which is preliminary data.</text>
</comment>
<dbReference type="OrthoDB" id="27537at2759"/>
<evidence type="ECO:0000256" key="2">
    <source>
        <dbReference type="ARBA" id="ARBA00005616"/>
    </source>
</evidence>